<comment type="caution">
    <text evidence="2">The sequence shown here is derived from an EMBL/GenBank/DDBJ whole genome shotgun (WGS) entry which is preliminary data.</text>
</comment>
<feature type="compositionally biased region" description="Polar residues" evidence="1">
    <location>
        <begin position="117"/>
        <end position="131"/>
    </location>
</feature>
<reference evidence="3" key="1">
    <citation type="journal article" date="2017" name="Nat. Microbiol.">
        <title>Global analysis of biosynthetic gene clusters reveals vast potential of secondary metabolite production in Penicillium species.</title>
        <authorList>
            <person name="Nielsen J.C."/>
            <person name="Grijseels S."/>
            <person name="Prigent S."/>
            <person name="Ji B."/>
            <person name="Dainat J."/>
            <person name="Nielsen K.F."/>
            <person name="Frisvad J.C."/>
            <person name="Workman M."/>
            <person name="Nielsen J."/>
        </authorList>
    </citation>
    <scope>NUCLEOTIDE SEQUENCE [LARGE SCALE GENOMIC DNA]</scope>
    <source>
        <strain evidence="3">IBT 4502</strain>
    </source>
</reference>
<proteinExistence type="predicted"/>
<organism evidence="2 3">
    <name type="scientific">Penicillium polonicum</name>
    <dbReference type="NCBI Taxonomy" id="60169"/>
    <lineage>
        <taxon>Eukaryota</taxon>
        <taxon>Fungi</taxon>
        <taxon>Dikarya</taxon>
        <taxon>Ascomycota</taxon>
        <taxon>Pezizomycotina</taxon>
        <taxon>Eurotiomycetes</taxon>
        <taxon>Eurotiomycetidae</taxon>
        <taxon>Eurotiales</taxon>
        <taxon>Aspergillaceae</taxon>
        <taxon>Penicillium</taxon>
    </lineage>
</organism>
<feature type="compositionally biased region" description="Low complexity" evidence="1">
    <location>
        <begin position="244"/>
        <end position="255"/>
    </location>
</feature>
<feature type="region of interest" description="Disordered" evidence="1">
    <location>
        <begin position="235"/>
        <end position="268"/>
    </location>
</feature>
<dbReference type="STRING" id="60169.A0A1V6N9Y0"/>
<feature type="compositionally biased region" description="Polar residues" evidence="1">
    <location>
        <begin position="85"/>
        <end position="101"/>
    </location>
</feature>
<protein>
    <submittedName>
        <fullName evidence="2">Uncharacterized protein</fullName>
    </submittedName>
</protein>
<dbReference type="OrthoDB" id="5424348at2759"/>
<accession>A0A1V6N9Y0</accession>
<sequence length="268" mass="30255">MKQCRLLQRAQELLPRGYRLDLKKDEELNLLSYLQHLRRWRFTQIQKSYFPSLSPSALLGAYWRLSTEDRVRRASAVAAPISTPHYTTRDSCSARSTQSTRPDLEQGPSYLHHPTSCPLSQAESSTETSILPSPISATGDEPVAQSINTNRYNLRPNRPTPFPQGKPRYLVDRRRFPHFSKSYKYHLNLHGRSDRDYVTLSHTPTPNSSDRSLSIVSSPPSVASSLEFFGLEARSLNSSDRDSSVTSSLSDDISSAEFLSSEERPPTP</sequence>
<dbReference type="AlphaFoldDB" id="A0A1V6N9Y0"/>
<dbReference type="Proteomes" id="UP000191408">
    <property type="component" value="Unassembled WGS sequence"/>
</dbReference>
<keyword evidence="3" id="KW-1185">Reference proteome</keyword>
<evidence type="ECO:0000256" key="1">
    <source>
        <dbReference type="SAM" id="MobiDB-lite"/>
    </source>
</evidence>
<name>A0A1V6N9Y0_PENPO</name>
<feature type="region of interest" description="Disordered" evidence="1">
    <location>
        <begin position="85"/>
        <end position="169"/>
    </location>
</feature>
<dbReference type="EMBL" id="MDYM01000016">
    <property type="protein sequence ID" value="OQD61508.1"/>
    <property type="molecule type" value="Genomic_DNA"/>
</dbReference>
<evidence type="ECO:0000313" key="2">
    <source>
        <dbReference type="EMBL" id="OQD61508.1"/>
    </source>
</evidence>
<evidence type="ECO:0000313" key="3">
    <source>
        <dbReference type="Proteomes" id="UP000191408"/>
    </source>
</evidence>
<gene>
    <name evidence="2" type="ORF">PENPOL_c016G07254</name>
</gene>